<evidence type="ECO:0000259" key="1">
    <source>
        <dbReference type="Pfam" id="PF18643"/>
    </source>
</evidence>
<name>A0A2R6A856_9ARCH</name>
<dbReference type="Pfam" id="PF18643">
    <property type="entry name" value="RE_BsaWI"/>
    <property type="match status" value="1"/>
</dbReference>
<proteinExistence type="predicted"/>
<accession>A0A2R6A856</accession>
<dbReference type="Proteomes" id="UP000240569">
    <property type="component" value="Unassembled WGS sequence"/>
</dbReference>
<dbReference type="InterPro" id="IPR041551">
    <property type="entry name" value="RE_BsaWI"/>
</dbReference>
<feature type="domain" description="BsaWI restriction endonuclease type 2" evidence="1">
    <location>
        <begin position="101"/>
        <end position="197"/>
    </location>
</feature>
<dbReference type="AlphaFoldDB" id="A0A2R6A856"/>
<evidence type="ECO:0000313" key="3">
    <source>
        <dbReference type="Proteomes" id="UP000240569"/>
    </source>
</evidence>
<reference evidence="2 3" key="1">
    <citation type="submission" date="2017-04" db="EMBL/GenBank/DDBJ databases">
        <title>Novel microbial lineages endemic to geothermal iron-oxide mats fill important gaps in the evolutionary history of Archaea.</title>
        <authorList>
            <person name="Jay Z.J."/>
            <person name="Beam J.P."/>
            <person name="Dlakic M."/>
            <person name="Rusch D.B."/>
            <person name="Kozubal M.A."/>
            <person name="Inskeep W.P."/>
        </authorList>
    </citation>
    <scope>NUCLEOTIDE SEQUENCE [LARGE SCALE GENOMIC DNA]</scope>
    <source>
        <strain evidence="2">BE_D</strain>
    </source>
</reference>
<dbReference type="EMBL" id="NEXD01000140">
    <property type="protein sequence ID" value="PSN82642.1"/>
    <property type="molecule type" value="Genomic_DNA"/>
</dbReference>
<comment type="caution">
    <text evidence="2">The sequence shown here is derived from an EMBL/GenBank/DDBJ whole genome shotgun (WGS) entry which is preliminary data.</text>
</comment>
<sequence length="239" mass="28127">MRRGFKPKEEVLALLKDKYDEIVSKVYNGNYLDAVQNFDELAENKLRATLQLFYNKPRSRDQAWRTCKGSLYEYAVFKVLNQKLTEDPVLNRKFMAVMGDEALSSYKEQVAIKNWSEILPDADILIVEKSFVKAIISCKTSLRERLTETAFWKRELEKSPSTKHIKLVFVTTDKDDELRIDANRYILLHVIDCTFVTHPQKYKQLIEVYKEKYGNKQDFTRLISKVKSITDIKDFLYTL</sequence>
<evidence type="ECO:0000313" key="2">
    <source>
        <dbReference type="EMBL" id="PSN82642.1"/>
    </source>
</evidence>
<gene>
    <name evidence="2" type="ORF">B9Q02_11410</name>
</gene>
<protein>
    <recommendedName>
        <fullName evidence="1">BsaWI restriction endonuclease type 2 domain-containing protein</fullName>
    </recommendedName>
</protein>
<organism evidence="2 3">
    <name type="scientific">Candidatus Marsarchaeota G1 archaeon BE_D</name>
    <dbReference type="NCBI Taxonomy" id="1978156"/>
    <lineage>
        <taxon>Archaea</taxon>
        <taxon>Candidatus Marsarchaeota</taxon>
        <taxon>Candidatus Marsarchaeota group 1</taxon>
    </lineage>
</organism>